<proteinExistence type="predicted"/>
<evidence type="ECO:0000313" key="2">
    <source>
        <dbReference type="Proteomes" id="UP000176614"/>
    </source>
</evidence>
<gene>
    <name evidence="1" type="ORF">A2264_04725</name>
</gene>
<name>A0A1F4W2N8_UNCKA</name>
<dbReference type="EMBL" id="MEVT01000005">
    <property type="protein sequence ID" value="OGC63640.1"/>
    <property type="molecule type" value="Genomic_DNA"/>
</dbReference>
<reference evidence="1 2" key="1">
    <citation type="journal article" date="2016" name="Nat. Commun.">
        <title>Thousands of microbial genomes shed light on interconnected biogeochemical processes in an aquifer system.</title>
        <authorList>
            <person name="Anantharaman K."/>
            <person name="Brown C.T."/>
            <person name="Hug L.A."/>
            <person name="Sharon I."/>
            <person name="Castelle C.J."/>
            <person name="Probst A.J."/>
            <person name="Thomas B.C."/>
            <person name="Singh A."/>
            <person name="Wilkins M.J."/>
            <person name="Karaoz U."/>
            <person name="Brodie E.L."/>
            <person name="Williams K.H."/>
            <person name="Hubbard S.S."/>
            <person name="Banfield J.F."/>
        </authorList>
    </citation>
    <scope>NUCLEOTIDE SEQUENCE [LARGE SCALE GENOMIC DNA]</scope>
</reference>
<dbReference type="AlphaFoldDB" id="A0A1F4W2N8"/>
<comment type="caution">
    <text evidence="1">The sequence shown here is derived from an EMBL/GenBank/DDBJ whole genome shotgun (WGS) entry which is preliminary data.</text>
</comment>
<accession>A0A1F4W2N8</accession>
<dbReference type="Proteomes" id="UP000176614">
    <property type="component" value="Unassembled WGS sequence"/>
</dbReference>
<protein>
    <submittedName>
        <fullName evidence="1">Uncharacterized protein</fullName>
    </submittedName>
</protein>
<organism evidence="1 2">
    <name type="scientific">candidate division WWE3 bacterium RIFOXYA2_FULL_46_9</name>
    <dbReference type="NCBI Taxonomy" id="1802636"/>
    <lineage>
        <taxon>Bacteria</taxon>
        <taxon>Katanobacteria</taxon>
    </lineage>
</organism>
<sequence length="368" mass="41454">MFLLFVVAKNINFNVGGILSNQYTKGVYEIQNPKETQDQNETQKQLSAKAREISNIDLLIGNGEIRYYDGGEVTNGPLEGYKKIIGIVDSKGSGTSIVVTFVTTNNTDFIVNEKDRGLKIFNPSRKISFTTTELQHPGIILLDDTWSLVRQQISTQFVFIGENSQLGITVPSADLSTLEYLGKIGSEFDLYASKDDTSFVVVDKFDVAYNYSLAFTKNVAYIEDSYIEKSSDILLRISSTVISKNPELTPVILFNFYGIALPTECSKLPKTKVGANIPDDKLIPLGTIENSTVYKIADTEDEYNKEAFTIKVLSPLIENDQHFEQMNNMKRPSYEQYYSRIPIIVIKDTWNRNILLGEQDFKLAEKCN</sequence>
<evidence type="ECO:0000313" key="1">
    <source>
        <dbReference type="EMBL" id="OGC63640.1"/>
    </source>
</evidence>